<dbReference type="EMBL" id="CH902624">
    <property type="protein sequence ID" value="EDV32997.1"/>
    <property type="molecule type" value="Genomic_DNA"/>
</dbReference>
<dbReference type="InParanoid" id="B3MUT2"/>
<sequence>MTEGFFERPKLPCGGGITPRPIYQKLMIENLTIIRPPILKIFYWENFDISGLNRKLRSNRAEHEHIIAVPVRQIHSQPLKMIFWMRNLSDKELELSLKRLQNCQCQPLQTRVGFNQFRQLFHCPHRRLLQVNQEAMKIKPDEVVALTVTAYFFLYGEHLLTYEVSTGDHRKFLWHFKLEISAFDPEKCLLTKELIPVNIRNYYHVTQPIWVQNITMQHLTFSFSSRDRGMKLLNMSLTVPRQSVWPLLVDYRPLDYENEAEVLLSFENAKARYKIKARGVLADDKEETDMPLKERECVDFLHVIYPNRVSFEVCLREDRTQLVNVHNYGQKCMEFRWQSYIINEFFSVVFNPPTFRLKGHHSKLCEIKVSVFDRLVHFRRIPIVLEVHRILDRATLIAKAELEEIESIDDPKWKEDSYVEHVYLHLNIRTIVKPASEASDELDAADKIDPTAGPVPCSQFGHGSGLPPGSVSSPAAGAGGDGPPPAPVLSPAMIEEQRKEAERKETISRLMAKNKLSSNEVIELSMAIDQRITIFEKLFWKYLSKSKFMRINPERKRVKAVKTYEQVIASDIEQNPDNNSETDRNHIIEIVSRLMQEAINDLAKNWVFIPAQYYDRHP</sequence>
<evidence type="ECO:0000313" key="2">
    <source>
        <dbReference type="EMBL" id="EDV32997.1"/>
    </source>
</evidence>
<dbReference type="GeneID" id="6505370"/>
<evidence type="ECO:0000313" key="3">
    <source>
        <dbReference type="Proteomes" id="UP000007801"/>
    </source>
</evidence>
<feature type="compositionally biased region" description="Low complexity" evidence="1">
    <location>
        <begin position="465"/>
        <end position="476"/>
    </location>
</feature>
<dbReference type="KEGG" id="dan:6505370"/>
<dbReference type="eggNOG" id="ENOG502SABT">
    <property type="taxonomic scope" value="Eukaryota"/>
</dbReference>
<dbReference type="PhylomeDB" id="B3MUT2"/>
<organism evidence="2 3">
    <name type="scientific">Drosophila ananassae</name>
    <name type="common">Fruit fly</name>
    <dbReference type="NCBI Taxonomy" id="7217"/>
    <lineage>
        <taxon>Eukaryota</taxon>
        <taxon>Metazoa</taxon>
        <taxon>Ecdysozoa</taxon>
        <taxon>Arthropoda</taxon>
        <taxon>Hexapoda</taxon>
        <taxon>Insecta</taxon>
        <taxon>Pterygota</taxon>
        <taxon>Neoptera</taxon>
        <taxon>Endopterygota</taxon>
        <taxon>Diptera</taxon>
        <taxon>Brachycera</taxon>
        <taxon>Muscomorpha</taxon>
        <taxon>Ephydroidea</taxon>
        <taxon>Drosophilidae</taxon>
        <taxon>Drosophila</taxon>
        <taxon>Sophophora</taxon>
    </lineage>
</organism>
<keyword evidence="3" id="KW-1185">Reference proteome</keyword>
<accession>B3MUT2</accession>
<dbReference type="OMA" id="NCQCQPL"/>
<dbReference type="OrthoDB" id="415597at2759"/>
<proteinExistence type="predicted"/>
<feature type="region of interest" description="Disordered" evidence="1">
    <location>
        <begin position="453"/>
        <end position="490"/>
    </location>
</feature>
<dbReference type="STRING" id="7217.B3MUT2"/>
<gene>
    <name evidence="2" type="primary">Dana\GF22716</name>
    <name evidence="2" type="synonym">dana_GLEANR_683</name>
    <name evidence="2" type="ORF">GF22716</name>
</gene>
<dbReference type="AlphaFoldDB" id="B3MUT2"/>
<name>B3MUT2_DROAN</name>
<dbReference type="HOGENOM" id="CLU_471142_0_0_1"/>
<reference evidence="2 3" key="1">
    <citation type="journal article" date="2007" name="Nature">
        <title>Evolution of genes and genomes on the Drosophila phylogeny.</title>
        <authorList>
            <consortium name="Drosophila 12 Genomes Consortium"/>
            <person name="Clark A.G."/>
            <person name="Eisen M.B."/>
            <person name="Smith D.R."/>
            <person name="Bergman C.M."/>
            <person name="Oliver B."/>
            <person name="Markow T.A."/>
            <person name="Kaufman T.C."/>
            <person name="Kellis M."/>
            <person name="Gelbart W."/>
            <person name="Iyer V.N."/>
            <person name="Pollard D.A."/>
            <person name="Sackton T.B."/>
            <person name="Larracuente A.M."/>
            <person name="Singh N.D."/>
            <person name="Abad J.P."/>
            <person name="Abt D.N."/>
            <person name="Adryan B."/>
            <person name="Aguade M."/>
            <person name="Akashi H."/>
            <person name="Anderson W.W."/>
            <person name="Aquadro C.F."/>
            <person name="Ardell D.H."/>
            <person name="Arguello R."/>
            <person name="Artieri C.G."/>
            <person name="Barbash D.A."/>
            <person name="Barker D."/>
            <person name="Barsanti P."/>
            <person name="Batterham P."/>
            <person name="Batzoglou S."/>
            <person name="Begun D."/>
            <person name="Bhutkar A."/>
            <person name="Blanco E."/>
            <person name="Bosak S.A."/>
            <person name="Bradley R.K."/>
            <person name="Brand A.D."/>
            <person name="Brent M.R."/>
            <person name="Brooks A.N."/>
            <person name="Brown R.H."/>
            <person name="Butlin R.K."/>
            <person name="Caggese C."/>
            <person name="Calvi B.R."/>
            <person name="Bernardo de Carvalho A."/>
            <person name="Caspi A."/>
            <person name="Castrezana S."/>
            <person name="Celniker S.E."/>
            <person name="Chang J.L."/>
            <person name="Chapple C."/>
            <person name="Chatterji S."/>
            <person name="Chinwalla A."/>
            <person name="Civetta A."/>
            <person name="Clifton S.W."/>
            <person name="Comeron J.M."/>
            <person name="Costello J.C."/>
            <person name="Coyne J.A."/>
            <person name="Daub J."/>
            <person name="David R.G."/>
            <person name="Delcher A.L."/>
            <person name="Delehaunty K."/>
            <person name="Do C.B."/>
            <person name="Ebling H."/>
            <person name="Edwards K."/>
            <person name="Eickbush T."/>
            <person name="Evans J.D."/>
            <person name="Filipski A."/>
            <person name="Findeiss S."/>
            <person name="Freyhult E."/>
            <person name="Fulton L."/>
            <person name="Fulton R."/>
            <person name="Garcia A.C."/>
            <person name="Gardiner A."/>
            <person name="Garfield D.A."/>
            <person name="Garvin B.E."/>
            <person name="Gibson G."/>
            <person name="Gilbert D."/>
            <person name="Gnerre S."/>
            <person name="Godfrey J."/>
            <person name="Good R."/>
            <person name="Gotea V."/>
            <person name="Gravely B."/>
            <person name="Greenberg A.J."/>
            <person name="Griffiths-Jones S."/>
            <person name="Gross S."/>
            <person name="Guigo R."/>
            <person name="Gustafson E.A."/>
            <person name="Haerty W."/>
            <person name="Hahn M.W."/>
            <person name="Halligan D.L."/>
            <person name="Halpern A.L."/>
            <person name="Halter G.M."/>
            <person name="Han M.V."/>
            <person name="Heger A."/>
            <person name="Hillier L."/>
            <person name="Hinrichs A.S."/>
            <person name="Holmes I."/>
            <person name="Hoskins R.A."/>
            <person name="Hubisz M.J."/>
            <person name="Hultmark D."/>
            <person name="Huntley M.A."/>
            <person name="Jaffe D.B."/>
            <person name="Jagadeeshan S."/>
            <person name="Jeck W.R."/>
            <person name="Johnson J."/>
            <person name="Jones C.D."/>
            <person name="Jordan W.C."/>
            <person name="Karpen G.H."/>
            <person name="Kataoka E."/>
            <person name="Keightley P.D."/>
            <person name="Kheradpour P."/>
            <person name="Kirkness E.F."/>
            <person name="Koerich L.B."/>
            <person name="Kristiansen K."/>
            <person name="Kudrna D."/>
            <person name="Kulathinal R.J."/>
            <person name="Kumar S."/>
            <person name="Kwok R."/>
            <person name="Lander E."/>
            <person name="Langley C.H."/>
            <person name="Lapoint R."/>
            <person name="Lazzaro B.P."/>
            <person name="Lee S.J."/>
            <person name="Levesque L."/>
            <person name="Li R."/>
            <person name="Lin C.F."/>
            <person name="Lin M.F."/>
            <person name="Lindblad-Toh K."/>
            <person name="Llopart A."/>
            <person name="Long M."/>
            <person name="Low L."/>
            <person name="Lozovsky E."/>
            <person name="Lu J."/>
            <person name="Luo M."/>
            <person name="Machado C.A."/>
            <person name="Makalowski W."/>
            <person name="Marzo M."/>
            <person name="Matsuda M."/>
            <person name="Matzkin L."/>
            <person name="McAllister B."/>
            <person name="McBride C.S."/>
            <person name="McKernan B."/>
            <person name="McKernan K."/>
            <person name="Mendez-Lago M."/>
            <person name="Minx P."/>
            <person name="Mollenhauer M.U."/>
            <person name="Montooth K."/>
            <person name="Mount S.M."/>
            <person name="Mu X."/>
            <person name="Myers E."/>
            <person name="Negre B."/>
            <person name="Newfeld S."/>
            <person name="Nielsen R."/>
            <person name="Noor M.A."/>
            <person name="O'Grady P."/>
            <person name="Pachter L."/>
            <person name="Papaceit M."/>
            <person name="Parisi M.J."/>
            <person name="Parisi M."/>
            <person name="Parts L."/>
            <person name="Pedersen J.S."/>
            <person name="Pesole G."/>
            <person name="Phillippy A.M."/>
            <person name="Ponting C.P."/>
            <person name="Pop M."/>
            <person name="Porcelli D."/>
            <person name="Powell J.R."/>
            <person name="Prohaska S."/>
            <person name="Pruitt K."/>
            <person name="Puig M."/>
            <person name="Quesneville H."/>
            <person name="Ram K.R."/>
            <person name="Rand D."/>
            <person name="Rasmussen M.D."/>
            <person name="Reed L.K."/>
            <person name="Reenan R."/>
            <person name="Reily A."/>
            <person name="Remington K.A."/>
            <person name="Rieger T.T."/>
            <person name="Ritchie M.G."/>
            <person name="Robin C."/>
            <person name="Rogers Y.H."/>
            <person name="Rohde C."/>
            <person name="Rozas J."/>
            <person name="Rubenfield M.J."/>
            <person name="Ruiz A."/>
            <person name="Russo S."/>
            <person name="Salzberg S.L."/>
            <person name="Sanchez-Gracia A."/>
            <person name="Saranga D.J."/>
            <person name="Sato H."/>
            <person name="Schaeffer S.W."/>
            <person name="Schatz M.C."/>
            <person name="Schlenke T."/>
            <person name="Schwartz R."/>
            <person name="Segarra C."/>
            <person name="Singh R.S."/>
            <person name="Sirot L."/>
            <person name="Sirota M."/>
            <person name="Sisneros N.B."/>
            <person name="Smith C.D."/>
            <person name="Smith T.F."/>
            <person name="Spieth J."/>
            <person name="Stage D.E."/>
            <person name="Stark A."/>
            <person name="Stephan W."/>
            <person name="Strausberg R.L."/>
            <person name="Strempel S."/>
            <person name="Sturgill D."/>
            <person name="Sutton G."/>
            <person name="Sutton G.G."/>
            <person name="Tao W."/>
            <person name="Teichmann S."/>
            <person name="Tobari Y.N."/>
            <person name="Tomimura Y."/>
            <person name="Tsolas J.M."/>
            <person name="Valente V.L."/>
            <person name="Venter E."/>
            <person name="Venter J.C."/>
            <person name="Vicario S."/>
            <person name="Vieira F.G."/>
            <person name="Vilella A.J."/>
            <person name="Villasante A."/>
            <person name="Walenz B."/>
            <person name="Wang J."/>
            <person name="Wasserman M."/>
            <person name="Watts T."/>
            <person name="Wilson D."/>
            <person name="Wilson R.K."/>
            <person name="Wing R.A."/>
            <person name="Wolfner M.F."/>
            <person name="Wong A."/>
            <person name="Wong G.K."/>
            <person name="Wu C.I."/>
            <person name="Wu G."/>
            <person name="Yamamoto D."/>
            <person name="Yang H.P."/>
            <person name="Yang S.P."/>
            <person name="Yorke J.A."/>
            <person name="Yoshida K."/>
            <person name="Zdobnov E."/>
            <person name="Zhang P."/>
            <person name="Zhang Y."/>
            <person name="Zimin A.V."/>
            <person name="Baldwin J."/>
            <person name="Abdouelleil A."/>
            <person name="Abdulkadir J."/>
            <person name="Abebe A."/>
            <person name="Abera B."/>
            <person name="Abreu J."/>
            <person name="Acer S.C."/>
            <person name="Aftuck L."/>
            <person name="Alexander A."/>
            <person name="An P."/>
            <person name="Anderson E."/>
            <person name="Anderson S."/>
            <person name="Arachi H."/>
            <person name="Azer M."/>
            <person name="Bachantsang P."/>
            <person name="Barry A."/>
            <person name="Bayul T."/>
            <person name="Berlin A."/>
            <person name="Bessette D."/>
            <person name="Bloom T."/>
            <person name="Blye J."/>
            <person name="Boguslavskiy L."/>
            <person name="Bonnet C."/>
            <person name="Boukhgalter B."/>
            <person name="Bourzgui I."/>
            <person name="Brown A."/>
            <person name="Cahill P."/>
            <person name="Channer S."/>
            <person name="Cheshatsang Y."/>
            <person name="Chuda L."/>
            <person name="Citroen M."/>
            <person name="Collymore A."/>
            <person name="Cooke P."/>
            <person name="Costello M."/>
            <person name="D'Aco K."/>
            <person name="Daza R."/>
            <person name="De Haan G."/>
            <person name="DeGray S."/>
            <person name="DeMaso C."/>
            <person name="Dhargay N."/>
            <person name="Dooley K."/>
            <person name="Dooley E."/>
            <person name="Doricent M."/>
            <person name="Dorje P."/>
            <person name="Dorjee K."/>
            <person name="Dupes A."/>
            <person name="Elong R."/>
            <person name="Falk J."/>
            <person name="Farina A."/>
            <person name="Faro S."/>
            <person name="Ferguson D."/>
            <person name="Fisher S."/>
            <person name="Foley C.D."/>
            <person name="Franke A."/>
            <person name="Friedrich D."/>
            <person name="Gadbois L."/>
            <person name="Gearin G."/>
            <person name="Gearin C.R."/>
            <person name="Giannoukos G."/>
            <person name="Goode T."/>
            <person name="Graham J."/>
            <person name="Grandbois E."/>
            <person name="Grewal S."/>
            <person name="Gyaltsen K."/>
            <person name="Hafez N."/>
            <person name="Hagos B."/>
            <person name="Hall J."/>
            <person name="Henson C."/>
            <person name="Hollinger A."/>
            <person name="Honan T."/>
            <person name="Huard M.D."/>
            <person name="Hughes L."/>
            <person name="Hurhula B."/>
            <person name="Husby M.E."/>
            <person name="Kamat A."/>
            <person name="Kanga B."/>
            <person name="Kashin S."/>
            <person name="Khazanovich D."/>
            <person name="Kisner P."/>
            <person name="Lance K."/>
            <person name="Lara M."/>
            <person name="Lee W."/>
            <person name="Lennon N."/>
            <person name="Letendre F."/>
            <person name="LeVine R."/>
            <person name="Lipovsky A."/>
            <person name="Liu X."/>
            <person name="Liu J."/>
            <person name="Liu S."/>
            <person name="Lokyitsang T."/>
            <person name="Lokyitsang Y."/>
            <person name="Lubonja R."/>
            <person name="Lui A."/>
            <person name="MacDonald P."/>
            <person name="Magnisalis V."/>
            <person name="Maru K."/>
            <person name="Matthews C."/>
            <person name="McCusker W."/>
            <person name="McDonough S."/>
            <person name="Mehta T."/>
            <person name="Meldrim J."/>
            <person name="Meneus L."/>
            <person name="Mihai O."/>
            <person name="Mihalev A."/>
            <person name="Mihova T."/>
            <person name="Mittelman R."/>
            <person name="Mlenga V."/>
            <person name="Montmayeur A."/>
            <person name="Mulrain L."/>
            <person name="Navidi A."/>
            <person name="Naylor J."/>
            <person name="Negash T."/>
            <person name="Nguyen T."/>
            <person name="Nguyen N."/>
            <person name="Nicol R."/>
            <person name="Norbu C."/>
            <person name="Norbu N."/>
            <person name="Novod N."/>
            <person name="O'Neill B."/>
            <person name="Osman S."/>
            <person name="Markiewicz E."/>
            <person name="Oyono O.L."/>
            <person name="Patti C."/>
            <person name="Phunkhang P."/>
            <person name="Pierre F."/>
            <person name="Priest M."/>
            <person name="Raghuraman S."/>
            <person name="Rege F."/>
            <person name="Reyes R."/>
            <person name="Rise C."/>
            <person name="Rogov P."/>
            <person name="Ross K."/>
            <person name="Ryan E."/>
            <person name="Settipalli S."/>
            <person name="Shea T."/>
            <person name="Sherpa N."/>
            <person name="Shi L."/>
            <person name="Shih D."/>
            <person name="Sparrow T."/>
            <person name="Spaulding J."/>
            <person name="Stalker J."/>
            <person name="Stange-Thomann N."/>
            <person name="Stavropoulos S."/>
            <person name="Stone C."/>
            <person name="Strader C."/>
            <person name="Tesfaye S."/>
            <person name="Thomson T."/>
            <person name="Thoulutsang Y."/>
            <person name="Thoulutsang D."/>
            <person name="Topham K."/>
            <person name="Topping I."/>
            <person name="Tsamla T."/>
            <person name="Vassiliev H."/>
            <person name="Vo A."/>
            <person name="Wangchuk T."/>
            <person name="Wangdi T."/>
            <person name="Weiand M."/>
            <person name="Wilkinson J."/>
            <person name="Wilson A."/>
            <person name="Yadav S."/>
            <person name="Young G."/>
            <person name="Yu Q."/>
            <person name="Zembek L."/>
            <person name="Zhong D."/>
            <person name="Zimmer A."/>
            <person name="Zwirko Z."/>
            <person name="Jaffe D.B."/>
            <person name="Alvarez P."/>
            <person name="Brockman W."/>
            <person name="Butler J."/>
            <person name="Chin C."/>
            <person name="Gnerre S."/>
            <person name="Grabherr M."/>
            <person name="Kleber M."/>
            <person name="Mauceli E."/>
            <person name="MacCallum I."/>
        </authorList>
    </citation>
    <scope>NUCLEOTIDE SEQUENCE [LARGE SCALE GENOMIC DNA]</scope>
    <source>
        <strain evidence="3">Tucson 14024-0371.13</strain>
    </source>
</reference>
<dbReference type="Proteomes" id="UP000007801">
    <property type="component" value="Unassembled WGS sequence"/>
</dbReference>
<protein>
    <submittedName>
        <fullName evidence="2">Uncharacterized protein</fullName>
    </submittedName>
</protein>
<evidence type="ECO:0000256" key="1">
    <source>
        <dbReference type="SAM" id="MobiDB-lite"/>
    </source>
</evidence>